<evidence type="ECO:0000313" key="1">
    <source>
        <dbReference type="EMBL" id="KAA1107823.1"/>
    </source>
</evidence>
<dbReference type="Proteomes" id="UP000325313">
    <property type="component" value="Unassembled WGS sequence"/>
</dbReference>
<accession>A0A5B0Q411</accession>
<name>A0A5B0Q411_PUCGR</name>
<protein>
    <submittedName>
        <fullName evidence="1">Uncharacterized protein</fullName>
    </submittedName>
</protein>
<dbReference type="EMBL" id="VDEP01000307">
    <property type="protein sequence ID" value="KAA1107823.1"/>
    <property type="molecule type" value="Genomic_DNA"/>
</dbReference>
<gene>
    <name evidence="1" type="ORF">PGTUg99_024284</name>
</gene>
<reference evidence="1 2" key="1">
    <citation type="submission" date="2019-05" db="EMBL/GenBank/DDBJ databases">
        <title>Emergence of the Ug99 lineage of the wheat stem rust pathogen through somatic hybridization.</title>
        <authorList>
            <person name="Li F."/>
            <person name="Upadhyaya N.M."/>
            <person name="Sperschneider J."/>
            <person name="Matny O."/>
            <person name="Nguyen-Phuc H."/>
            <person name="Mago R."/>
            <person name="Raley C."/>
            <person name="Miller M.E."/>
            <person name="Silverstein K.A.T."/>
            <person name="Henningsen E."/>
            <person name="Hirsch C.D."/>
            <person name="Visser B."/>
            <person name="Pretorius Z.A."/>
            <person name="Steffenson B.J."/>
            <person name="Schwessinger B."/>
            <person name="Dodds P.N."/>
            <person name="Figueroa M."/>
        </authorList>
    </citation>
    <scope>NUCLEOTIDE SEQUENCE [LARGE SCALE GENOMIC DNA]</scope>
    <source>
        <strain evidence="1 2">Ug99</strain>
    </source>
</reference>
<dbReference type="AlphaFoldDB" id="A0A5B0Q411"/>
<sequence length="100" mass="11141">MSARTDVTRRVLVCATTGLLNSSDKVCPKTRRTGLSDDRLCLTLPFTIKGLPHRIVVTAHSRLCLTLLFTIKGLPHRIVVTAHSRLCLTLLFTIKDFIVL</sequence>
<comment type="caution">
    <text evidence="1">The sequence shown here is derived from an EMBL/GenBank/DDBJ whole genome shotgun (WGS) entry which is preliminary data.</text>
</comment>
<organism evidence="1 2">
    <name type="scientific">Puccinia graminis f. sp. tritici</name>
    <dbReference type="NCBI Taxonomy" id="56615"/>
    <lineage>
        <taxon>Eukaryota</taxon>
        <taxon>Fungi</taxon>
        <taxon>Dikarya</taxon>
        <taxon>Basidiomycota</taxon>
        <taxon>Pucciniomycotina</taxon>
        <taxon>Pucciniomycetes</taxon>
        <taxon>Pucciniales</taxon>
        <taxon>Pucciniaceae</taxon>
        <taxon>Puccinia</taxon>
    </lineage>
</organism>
<evidence type="ECO:0000313" key="2">
    <source>
        <dbReference type="Proteomes" id="UP000325313"/>
    </source>
</evidence>
<proteinExistence type="predicted"/>